<feature type="compositionally biased region" description="Basic and acidic residues" evidence="4">
    <location>
        <begin position="20"/>
        <end position="36"/>
    </location>
</feature>
<evidence type="ECO:0000256" key="1">
    <source>
        <dbReference type="ARBA" id="ARBA00022574"/>
    </source>
</evidence>
<evidence type="ECO:0000313" key="6">
    <source>
        <dbReference type="Proteomes" id="UP000271974"/>
    </source>
</evidence>
<feature type="compositionally biased region" description="Basic and acidic residues" evidence="4">
    <location>
        <begin position="98"/>
        <end position="127"/>
    </location>
</feature>
<protein>
    <submittedName>
        <fullName evidence="5">Uncharacterized protein</fullName>
    </submittedName>
</protein>
<dbReference type="PRINTS" id="PR00320">
    <property type="entry name" value="GPROTEINBRPT"/>
</dbReference>
<evidence type="ECO:0000256" key="2">
    <source>
        <dbReference type="ARBA" id="ARBA00022737"/>
    </source>
</evidence>
<dbReference type="Proteomes" id="UP000271974">
    <property type="component" value="Unassembled WGS sequence"/>
</dbReference>
<dbReference type="Pfam" id="PF00400">
    <property type="entry name" value="WD40"/>
    <property type="match status" value="3"/>
</dbReference>
<reference evidence="5 6" key="1">
    <citation type="submission" date="2019-01" db="EMBL/GenBank/DDBJ databases">
        <title>A draft genome assembly of the solar-powered sea slug Elysia chlorotica.</title>
        <authorList>
            <person name="Cai H."/>
            <person name="Li Q."/>
            <person name="Fang X."/>
            <person name="Li J."/>
            <person name="Curtis N.E."/>
            <person name="Altenburger A."/>
            <person name="Shibata T."/>
            <person name="Feng M."/>
            <person name="Maeda T."/>
            <person name="Schwartz J.A."/>
            <person name="Shigenobu S."/>
            <person name="Lundholm N."/>
            <person name="Nishiyama T."/>
            <person name="Yang H."/>
            <person name="Hasebe M."/>
            <person name="Li S."/>
            <person name="Pierce S.K."/>
            <person name="Wang J."/>
        </authorList>
    </citation>
    <scope>NUCLEOTIDE SEQUENCE [LARGE SCALE GENOMIC DNA]</scope>
    <source>
        <strain evidence="5">EC2010</strain>
        <tissue evidence="5">Whole organism of an adult</tissue>
    </source>
</reference>
<feature type="compositionally biased region" description="Polar residues" evidence="4">
    <location>
        <begin position="51"/>
        <end position="70"/>
    </location>
</feature>
<feature type="region of interest" description="Disordered" evidence="4">
    <location>
        <begin position="11"/>
        <end position="129"/>
    </location>
</feature>
<accession>A0A433STN8</accession>
<keyword evidence="1 3" id="KW-0853">WD repeat</keyword>
<dbReference type="PANTHER" id="PTHR22847:SF637">
    <property type="entry name" value="WD REPEAT DOMAIN 5B"/>
    <property type="match status" value="1"/>
</dbReference>
<dbReference type="AlphaFoldDB" id="A0A433STN8"/>
<dbReference type="InterPro" id="IPR019775">
    <property type="entry name" value="WD40_repeat_CS"/>
</dbReference>
<feature type="non-terminal residue" evidence="5">
    <location>
        <position position="1"/>
    </location>
</feature>
<dbReference type="EMBL" id="RQTK01001042">
    <property type="protein sequence ID" value="RUS72625.1"/>
    <property type="molecule type" value="Genomic_DNA"/>
</dbReference>
<dbReference type="STRING" id="188477.A0A433STN8"/>
<gene>
    <name evidence="5" type="ORF">EGW08_019623</name>
</gene>
<feature type="compositionally biased region" description="Polar residues" evidence="4">
    <location>
        <begin position="86"/>
        <end position="97"/>
    </location>
</feature>
<dbReference type="OrthoDB" id="190105at2759"/>
<name>A0A433STN8_ELYCH</name>
<dbReference type="SUPFAM" id="SSF50978">
    <property type="entry name" value="WD40 repeat-like"/>
    <property type="match status" value="1"/>
</dbReference>
<dbReference type="PROSITE" id="PS00678">
    <property type="entry name" value="WD_REPEATS_1"/>
    <property type="match status" value="1"/>
</dbReference>
<keyword evidence="6" id="KW-1185">Reference proteome</keyword>
<evidence type="ECO:0000256" key="4">
    <source>
        <dbReference type="SAM" id="MobiDB-lite"/>
    </source>
</evidence>
<dbReference type="Gene3D" id="2.130.10.10">
    <property type="entry name" value="YVTN repeat-like/Quinoprotein amine dehydrogenase"/>
    <property type="match status" value="2"/>
</dbReference>
<evidence type="ECO:0000313" key="5">
    <source>
        <dbReference type="EMBL" id="RUS72625.1"/>
    </source>
</evidence>
<proteinExistence type="predicted"/>
<dbReference type="InterPro" id="IPR001680">
    <property type="entry name" value="WD40_rpt"/>
</dbReference>
<dbReference type="InterPro" id="IPR020472">
    <property type="entry name" value="WD40_PAC1"/>
</dbReference>
<feature type="repeat" description="WD" evidence="3">
    <location>
        <begin position="140"/>
        <end position="179"/>
    </location>
</feature>
<sequence>REQLKEILQRVEEESAQAEHAPRSIGHTEEEFHQKSFFDAGSADFRGKDLATTTNETTINSSDAPSDTLPSPSPFISAGAGETAGSRDTSAAANRASQKQDVRTQPKAEPKVNLGKEKKERKAEKGSRPMSKRLCSVTYLEGHSDIITSLVILKGRVVTASRDTTLRSWDLTTGSELQRFGGHTETVTCVTAVDAECARHLDPQFPEDDELIVSSSFDCTIKLWSLNTGRLLKSIYTFNPLTKICFFPSGKKLITGSDGGKLELWDIVTGENCFSTLAYDSSVTGIVASDEMIYSSSATGLIKVHQVREGGGLACLFESDEVKTMEGKMLTPRHIRCMAKVPSGVLFGDDSRNLKLLDWKKGQVRKFPNHTSDFSSTDAVSGHEGYVLTSSYDLDEGLGYINVRQGENLAYQATLDDRETERIMCLDFCPNPDGGLLIVSGGVDLKTWKILPTSYSQASSEEDPVISLEFHQALSIPATDSDSESDEESGDDSDGGEDGARGRGDLQDNAGLAQQVGVWSWCSVL</sequence>
<feature type="repeat" description="WD" evidence="3">
    <location>
        <begin position="205"/>
        <end position="234"/>
    </location>
</feature>
<dbReference type="InterPro" id="IPR015943">
    <property type="entry name" value="WD40/YVTN_repeat-like_dom_sf"/>
</dbReference>
<keyword evidence="2" id="KW-0677">Repeat</keyword>
<dbReference type="PANTHER" id="PTHR22847">
    <property type="entry name" value="WD40 REPEAT PROTEIN"/>
    <property type="match status" value="1"/>
</dbReference>
<feature type="repeat" description="WD" evidence="3">
    <location>
        <begin position="241"/>
        <end position="275"/>
    </location>
</feature>
<dbReference type="PROSITE" id="PS50082">
    <property type="entry name" value="WD_REPEATS_2"/>
    <property type="match status" value="3"/>
</dbReference>
<feature type="region of interest" description="Disordered" evidence="4">
    <location>
        <begin position="476"/>
        <end position="509"/>
    </location>
</feature>
<dbReference type="InterPro" id="IPR036322">
    <property type="entry name" value="WD40_repeat_dom_sf"/>
</dbReference>
<dbReference type="SMART" id="SM00320">
    <property type="entry name" value="WD40"/>
    <property type="match status" value="5"/>
</dbReference>
<organism evidence="5 6">
    <name type="scientific">Elysia chlorotica</name>
    <name type="common">Eastern emerald elysia</name>
    <name type="synonym">Sea slug</name>
    <dbReference type="NCBI Taxonomy" id="188477"/>
    <lineage>
        <taxon>Eukaryota</taxon>
        <taxon>Metazoa</taxon>
        <taxon>Spiralia</taxon>
        <taxon>Lophotrochozoa</taxon>
        <taxon>Mollusca</taxon>
        <taxon>Gastropoda</taxon>
        <taxon>Heterobranchia</taxon>
        <taxon>Euthyneura</taxon>
        <taxon>Panpulmonata</taxon>
        <taxon>Sacoglossa</taxon>
        <taxon>Placobranchoidea</taxon>
        <taxon>Plakobranchidae</taxon>
        <taxon>Elysia</taxon>
    </lineage>
</organism>
<dbReference type="PROSITE" id="PS50294">
    <property type="entry name" value="WD_REPEATS_REGION"/>
    <property type="match status" value="1"/>
</dbReference>
<feature type="compositionally biased region" description="Acidic residues" evidence="4">
    <location>
        <begin position="481"/>
        <end position="497"/>
    </location>
</feature>
<dbReference type="GO" id="GO:1990234">
    <property type="term" value="C:transferase complex"/>
    <property type="evidence" value="ECO:0007669"/>
    <property type="project" value="UniProtKB-ARBA"/>
</dbReference>
<evidence type="ECO:0000256" key="3">
    <source>
        <dbReference type="PROSITE-ProRule" id="PRU00221"/>
    </source>
</evidence>
<comment type="caution">
    <text evidence="5">The sequence shown here is derived from an EMBL/GenBank/DDBJ whole genome shotgun (WGS) entry which is preliminary data.</text>
</comment>